<reference evidence="2 3" key="1">
    <citation type="submission" date="2016-10" db="EMBL/GenBank/DDBJ databases">
        <authorList>
            <person name="de Groot N.N."/>
        </authorList>
    </citation>
    <scope>NUCLEOTIDE SEQUENCE [LARGE SCALE GENOMIC DNA]</scope>
    <source>
        <strain evidence="2 3">DSM 44778</strain>
    </source>
</reference>
<dbReference type="AlphaFoldDB" id="A0A1I3TQS3"/>
<dbReference type="Gene3D" id="2.50.20.10">
    <property type="entry name" value="Lipoprotein localisation LolA/LolB/LppX"/>
    <property type="match status" value="1"/>
</dbReference>
<dbReference type="Pfam" id="PF14285">
    <property type="entry name" value="DUF4367"/>
    <property type="match status" value="1"/>
</dbReference>
<evidence type="ECO:0000313" key="2">
    <source>
        <dbReference type="EMBL" id="SFJ73604.1"/>
    </source>
</evidence>
<dbReference type="EMBL" id="FORR01000019">
    <property type="protein sequence ID" value="SFJ73604.1"/>
    <property type="molecule type" value="Genomic_DNA"/>
</dbReference>
<feature type="domain" description="DUF4367" evidence="1">
    <location>
        <begin position="233"/>
        <end position="333"/>
    </location>
</feature>
<dbReference type="STRING" id="46223.SAMN05421852_11953"/>
<evidence type="ECO:0000259" key="1">
    <source>
        <dbReference type="Pfam" id="PF14285"/>
    </source>
</evidence>
<gene>
    <name evidence="2" type="ORF">SAMN05421852_11953</name>
</gene>
<dbReference type="InterPro" id="IPR029046">
    <property type="entry name" value="LolA/LolB/LppX"/>
</dbReference>
<dbReference type="PANTHER" id="PTHR37507:SF2">
    <property type="entry name" value="SPORULATION PROTEIN YDCC"/>
    <property type="match status" value="1"/>
</dbReference>
<accession>A0A1I3TQS3</accession>
<evidence type="ECO:0000313" key="3">
    <source>
        <dbReference type="Proteomes" id="UP000199545"/>
    </source>
</evidence>
<protein>
    <submittedName>
        <fullName evidence="2">Outer membrane lipoprotein-sorting protein</fullName>
    </submittedName>
</protein>
<dbReference type="SUPFAM" id="SSF89392">
    <property type="entry name" value="Prokaryotic lipoproteins and lipoprotein localization factors"/>
    <property type="match status" value="1"/>
</dbReference>
<dbReference type="OrthoDB" id="9785380at2"/>
<dbReference type="InterPro" id="IPR025377">
    <property type="entry name" value="DUF4367"/>
</dbReference>
<dbReference type="RefSeq" id="WP_093231253.1">
    <property type="nucleotide sequence ID" value="NZ_FORR01000019.1"/>
</dbReference>
<keyword evidence="2" id="KW-0449">Lipoprotein</keyword>
<keyword evidence="3" id="KW-1185">Reference proteome</keyword>
<proteinExistence type="predicted"/>
<sequence length="340" mass="39378">MCRTRWIFVFIFQIFLLLVGCGEKDAKSVVNDLSKRSEKMESYMSHGKLTIQTGQEPQVIDIEVWYKKPHYYRVALKNTKNNITQILLRNDEGVYVLTPSIKKSFRFQSDWPESSGQIYLYQSILSSIIDDQKRQFQKGDKEYLFEVASKHTLNQNWKKQKVWLDQDLNPKKVSVLNAKDEVMVEMVFDRFKLDASFDQDAFDMQRNLNHLTEESKQTIAGLDMKKEQDLASVVPAYIPMGSRLDGEKTVQTIHGPAVIVRYAGAQPFTIVQKKAQEMETYLSESVKPVMLYQGFGILFSQENQKQLKWLDGKREFELTGNLPEEEMVKIANSFAGQPDK</sequence>
<dbReference type="PROSITE" id="PS51257">
    <property type="entry name" value="PROKAR_LIPOPROTEIN"/>
    <property type="match status" value="1"/>
</dbReference>
<dbReference type="PANTHER" id="PTHR37507">
    <property type="entry name" value="SPORULATION PROTEIN YDCC"/>
    <property type="match status" value="1"/>
</dbReference>
<dbReference type="Proteomes" id="UP000199545">
    <property type="component" value="Unassembled WGS sequence"/>
</dbReference>
<name>A0A1I3TQS3_9BACL</name>
<dbReference type="InterPro" id="IPR052944">
    <property type="entry name" value="Sporulation_related"/>
</dbReference>
<organism evidence="2 3">
    <name type="scientific">Thermoflavimicrobium dichotomicum</name>
    <dbReference type="NCBI Taxonomy" id="46223"/>
    <lineage>
        <taxon>Bacteria</taxon>
        <taxon>Bacillati</taxon>
        <taxon>Bacillota</taxon>
        <taxon>Bacilli</taxon>
        <taxon>Bacillales</taxon>
        <taxon>Thermoactinomycetaceae</taxon>
        <taxon>Thermoflavimicrobium</taxon>
    </lineage>
</organism>